<feature type="transmembrane region" description="Helical" evidence="2">
    <location>
        <begin position="265"/>
        <end position="291"/>
    </location>
</feature>
<evidence type="ECO:0000256" key="1">
    <source>
        <dbReference type="ARBA" id="ARBA00006432"/>
    </source>
</evidence>
<dbReference type="PANTHER" id="PTHR43201">
    <property type="entry name" value="ACYL-COA SYNTHETASE"/>
    <property type="match status" value="1"/>
</dbReference>
<evidence type="ECO:0000313" key="5">
    <source>
        <dbReference type="Proteomes" id="UP000001294"/>
    </source>
</evidence>
<keyword evidence="2" id="KW-0812">Transmembrane</keyword>
<name>B6QDV7_TALMQ</name>
<organism evidence="4 5">
    <name type="scientific">Talaromyces marneffei (strain ATCC 18224 / CBS 334.59 / QM 7333)</name>
    <name type="common">Penicillium marneffei</name>
    <dbReference type="NCBI Taxonomy" id="441960"/>
    <lineage>
        <taxon>Eukaryota</taxon>
        <taxon>Fungi</taxon>
        <taxon>Dikarya</taxon>
        <taxon>Ascomycota</taxon>
        <taxon>Pezizomycotina</taxon>
        <taxon>Eurotiomycetes</taxon>
        <taxon>Eurotiomycetidae</taxon>
        <taxon>Eurotiales</taxon>
        <taxon>Trichocomaceae</taxon>
        <taxon>Talaromyces</taxon>
        <taxon>Talaromyces sect. Talaromyces</taxon>
    </lineage>
</organism>
<dbReference type="PROSITE" id="PS00455">
    <property type="entry name" value="AMP_BINDING"/>
    <property type="match status" value="1"/>
</dbReference>
<dbReference type="Pfam" id="PF00501">
    <property type="entry name" value="AMP-binding"/>
    <property type="match status" value="1"/>
</dbReference>
<evidence type="ECO:0000256" key="2">
    <source>
        <dbReference type="SAM" id="Phobius"/>
    </source>
</evidence>
<reference evidence="5" key="1">
    <citation type="journal article" date="2015" name="Genome Announc.">
        <title>Genome sequence of the AIDS-associated pathogen Penicillium marneffei (ATCC18224) and its near taxonomic relative Talaromyces stipitatus (ATCC10500).</title>
        <authorList>
            <person name="Nierman W.C."/>
            <person name="Fedorova-Abrams N.D."/>
            <person name="Andrianopoulos A."/>
        </authorList>
    </citation>
    <scope>NUCLEOTIDE SEQUENCE [LARGE SCALE GENOMIC DNA]</scope>
    <source>
        <strain evidence="5">ATCC 18224 / CBS 334.59 / QM 7333</strain>
    </source>
</reference>
<dbReference type="InterPro" id="IPR036259">
    <property type="entry name" value="MFS_trans_sf"/>
</dbReference>
<dbReference type="EMBL" id="DS995901">
    <property type="protein sequence ID" value="EEA24867.1"/>
    <property type="molecule type" value="Genomic_DNA"/>
</dbReference>
<sequence>MAAAQILETKLTQANASDSHVDHGAYDSERLIKNMQGRTEVALIPRPRNSPGDPLIVPRIKIYDVTSAQVTLQVRFLVRLKDYRGALWFYAVIDAVAFIAFFVFIHDTTWDRSANTTSPVGTLNPLKPEGFLANRIATFLPGTKIIPRLSFQQFNTLFQFFHWGRIGLALPYGQFVSDRIPLWCAERFGRIGLFSFGLGNHLSWSFLGVSQILVTFGLLCITPITVNYLSECFTRNIQEAAIVLNAFRIGFGLSIAFYINQWVEVVGFAWCYGTISFIQIFSFFFAVILMWKGHVIRNFDPFNLIYTEAGEHIPRYLARAKAPASEHAKPTTIDGLIVHLAQTIPNETLISYPTRELGVSDFTDYMPRNFVFSSTKRQKSLPIRDFGRRQGYLNLSLSTCPRTMLIYCPRPAKLESTVANIQDSYAVQSFRMPDPSVWIARYPSSRFQCETKLLDEENTVEFIVHSSGSTGPPKPISMTHRQCLDNYLRSGMSGFLTTPLFHNHDLATVFRGMVSGEKTGIFNAKLPLTNSNLVIAMRAANTESFHCVPYILKVHAETTEGIKELAKAKLVSFGGSSYRGDLGDMLIENGVNLIAQFGATEVGQLLSSRRDDKTAKAWNYLRPYPKAKPYLLFDEVAEETGIFELVVLDGLLTKSISNSNNPHDSFRSQDTFVKHPTISNAWKFVSRSDDRVNLVTGEKVLPVPFEHHIRQNELVQDCLVFGVGQAFPGLLIFASEASRGLSSDDILDLLWPTIQHANVRASDFSRGPREMVLIMPAGDKYPCTDKGTIVRAACYKQYEVVIENAYQKLRVRIRAKC</sequence>
<dbReference type="Pfam" id="PF23562">
    <property type="entry name" value="AMP-binding_C_3"/>
    <property type="match status" value="1"/>
</dbReference>
<dbReference type="Proteomes" id="UP000001294">
    <property type="component" value="Unassembled WGS sequence"/>
</dbReference>
<feature type="transmembrane region" description="Helical" evidence="2">
    <location>
        <begin position="204"/>
        <end position="229"/>
    </location>
</feature>
<dbReference type="GO" id="GO:0006631">
    <property type="term" value="P:fatty acid metabolic process"/>
    <property type="evidence" value="ECO:0007669"/>
    <property type="project" value="TreeGrafter"/>
</dbReference>
<dbReference type="STRING" id="441960.B6QDV7"/>
<keyword evidence="2" id="KW-1133">Transmembrane helix</keyword>
<dbReference type="Gene3D" id="3.40.50.12780">
    <property type="entry name" value="N-terminal domain of ligase-like"/>
    <property type="match status" value="1"/>
</dbReference>
<dbReference type="PhylomeDB" id="B6QDV7"/>
<keyword evidence="4" id="KW-0436">Ligase</keyword>
<keyword evidence="2" id="KW-0472">Membrane</keyword>
<dbReference type="GO" id="GO:0031956">
    <property type="term" value="F:medium-chain fatty acid-CoA ligase activity"/>
    <property type="evidence" value="ECO:0007669"/>
    <property type="project" value="TreeGrafter"/>
</dbReference>
<evidence type="ECO:0000313" key="4">
    <source>
        <dbReference type="EMBL" id="EEA24867.1"/>
    </source>
</evidence>
<dbReference type="SUPFAM" id="SSF56801">
    <property type="entry name" value="Acetyl-CoA synthetase-like"/>
    <property type="match status" value="1"/>
</dbReference>
<dbReference type="SUPFAM" id="SSF103473">
    <property type="entry name" value="MFS general substrate transporter"/>
    <property type="match status" value="1"/>
</dbReference>
<keyword evidence="5" id="KW-1185">Reference proteome</keyword>
<dbReference type="AlphaFoldDB" id="B6QDV7"/>
<proteinExistence type="inferred from homology"/>
<dbReference type="InterPro" id="IPR000873">
    <property type="entry name" value="AMP-dep_synth/lig_dom"/>
</dbReference>
<dbReference type="VEuPathDB" id="FungiDB:PMAA_088390"/>
<accession>B6QDV7</accession>
<gene>
    <name evidence="4" type="ORF">PMAA_088390</name>
</gene>
<protein>
    <submittedName>
        <fullName evidence="4">AMP dependent ligase/synthetase, putative</fullName>
    </submittedName>
</protein>
<dbReference type="PANTHER" id="PTHR43201:SF8">
    <property type="entry name" value="ACYL-COA SYNTHETASE FAMILY MEMBER 3"/>
    <property type="match status" value="1"/>
</dbReference>
<feature type="domain" description="AMP-dependent synthetase/ligase" evidence="3">
    <location>
        <begin position="455"/>
        <end position="632"/>
    </location>
</feature>
<dbReference type="InterPro" id="IPR042099">
    <property type="entry name" value="ANL_N_sf"/>
</dbReference>
<dbReference type="InterPro" id="IPR020845">
    <property type="entry name" value="AMP-binding_CS"/>
</dbReference>
<feature type="transmembrane region" description="Helical" evidence="2">
    <location>
        <begin position="85"/>
        <end position="105"/>
    </location>
</feature>
<evidence type="ECO:0000259" key="3">
    <source>
        <dbReference type="Pfam" id="PF00501"/>
    </source>
</evidence>
<feature type="transmembrane region" description="Helical" evidence="2">
    <location>
        <begin position="241"/>
        <end position="259"/>
    </location>
</feature>
<dbReference type="HOGENOM" id="CLU_345849_0_0_1"/>
<comment type="similarity">
    <text evidence="1">Belongs to the ATP-dependent AMP-binding enzyme family.</text>
</comment>